<gene>
    <name evidence="1" type="ORF">METZ01_LOCUS124825</name>
</gene>
<dbReference type="AlphaFoldDB" id="A0A381Y5Q0"/>
<reference evidence="1" key="1">
    <citation type="submission" date="2018-05" db="EMBL/GenBank/DDBJ databases">
        <authorList>
            <person name="Lanie J.A."/>
            <person name="Ng W.-L."/>
            <person name="Kazmierczak K.M."/>
            <person name="Andrzejewski T.M."/>
            <person name="Davidsen T.M."/>
            <person name="Wayne K.J."/>
            <person name="Tettelin H."/>
            <person name="Glass J.I."/>
            <person name="Rusch D."/>
            <person name="Podicherti R."/>
            <person name="Tsui H.-C.T."/>
            <person name="Winkler M.E."/>
        </authorList>
    </citation>
    <scope>NUCLEOTIDE SEQUENCE</scope>
</reference>
<organism evidence="1">
    <name type="scientific">marine metagenome</name>
    <dbReference type="NCBI Taxonomy" id="408172"/>
    <lineage>
        <taxon>unclassified sequences</taxon>
        <taxon>metagenomes</taxon>
        <taxon>ecological metagenomes</taxon>
    </lineage>
</organism>
<dbReference type="InterPro" id="IPR007453">
    <property type="entry name" value="DsrC/TusE"/>
</dbReference>
<dbReference type="EMBL" id="UINC01017380">
    <property type="protein sequence ID" value="SVA71971.1"/>
    <property type="molecule type" value="Genomic_DNA"/>
</dbReference>
<sequence length="63" mass="7394">MDRPEHFPHAPVDWSLETALGKAREEGIELEEDHWAVILALQEFFAHHDDSKQVNRRLLCMMP</sequence>
<name>A0A381Y5Q0_9ZZZZ</name>
<protein>
    <submittedName>
        <fullName evidence="1">Uncharacterized protein</fullName>
    </submittedName>
</protein>
<dbReference type="SUPFAM" id="SSF69721">
    <property type="entry name" value="DsrC, the gamma subunit of dissimilatory sulfite reductase"/>
    <property type="match status" value="1"/>
</dbReference>
<evidence type="ECO:0000313" key="1">
    <source>
        <dbReference type="EMBL" id="SVA71971.1"/>
    </source>
</evidence>
<proteinExistence type="predicted"/>
<dbReference type="InterPro" id="IPR025526">
    <property type="entry name" value="DsrC-like_dom_sf"/>
</dbReference>
<accession>A0A381Y5Q0</accession>
<dbReference type="Pfam" id="PF04358">
    <property type="entry name" value="DsrC"/>
    <property type="match status" value="1"/>
</dbReference>